<protein>
    <submittedName>
        <fullName evidence="1">Uncharacterized protein</fullName>
    </submittedName>
</protein>
<keyword evidence="2" id="KW-1185">Reference proteome</keyword>
<evidence type="ECO:0000313" key="2">
    <source>
        <dbReference type="Proteomes" id="UP000193240"/>
    </source>
</evidence>
<dbReference type="InParanoid" id="A0A1Y2LKU5"/>
<organism evidence="1 2">
    <name type="scientific">Epicoccum nigrum</name>
    <name type="common">Soil fungus</name>
    <name type="synonym">Epicoccum purpurascens</name>
    <dbReference type="NCBI Taxonomy" id="105696"/>
    <lineage>
        <taxon>Eukaryota</taxon>
        <taxon>Fungi</taxon>
        <taxon>Dikarya</taxon>
        <taxon>Ascomycota</taxon>
        <taxon>Pezizomycotina</taxon>
        <taxon>Dothideomycetes</taxon>
        <taxon>Pleosporomycetidae</taxon>
        <taxon>Pleosporales</taxon>
        <taxon>Pleosporineae</taxon>
        <taxon>Didymellaceae</taxon>
        <taxon>Epicoccum</taxon>
    </lineage>
</organism>
<name>A0A1Y2LKU5_EPING</name>
<gene>
    <name evidence="1" type="ORF">B5807_11025</name>
</gene>
<dbReference type="AlphaFoldDB" id="A0A1Y2LKU5"/>
<reference evidence="1 2" key="1">
    <citation type="journal article" date="2017" name="Genome Announc.">
        <title>Genome sequence of the saprophytic ascomycete Epicoccum nigrum ICMP 19927 strain isolated from New Zealand.</title>
        <authorList>
            <person name="Fokin M."/>
            <person name="Fleetwood D."/>
            <person name="Weir B.S."/>
            <person name="Villas-Boas S.G."/>
        </authorList>
    </citation>
    <scope>NUCLEOTIDE SEQUENCE [LARGE SCALE GENOMIC DNA]</scope>
    <source>
        <strain evidence="1 2">ICMP 19927</strain>
    </source>
</reference>
<dbReference type="Proteomes" id="UP000193240">
    <property type="component" value="Unassembled WGS sequence"/>
</dbReference>
<accession>A0A1Y2LKU5</accession>
<proteinExistence type="predicted"/>
<evidence type="ECO:0000313" key="1">
    <source>
        <dbReference type="EMBL" id="OSS44370.1"/>
    </source>
</evidence>
<sequence>MLSQAIKCRSRSTQLSVLFPYPILDTFIYNLSAKMRFTFVSTVTALVGATLTSAAPLEARQDTLLPFEVTKVSSSRRALVLGADPWKTITATFTDPNSYPFFHGEFDGSVPGGLQGVNCEIKWFRDESPEGRTWPCDAVSQGYFGLQFLPGTTGAVDLQDFKLKFIHGVEPGSGYSKDPIKVEAEVAFQLPSKPTSCLKSGWCSWSADTPLQAPVTKTVG</sequence>
<dbReference type="EMBL" id="KZ107858">
    <property type="protein sequence ID" value="OSS44370.1"/>
    <property type="molecule type" value="Genomic_DNA"/>
</dbReference>